<accession>A0A3M7T836</accession>
<keyword evidence="2" id="KW-1185">Reference proteome</keyword>
<organism evidence="1 2">
    <name type="scientific">Brachionus plicatilis</name>
    <name type="common">Marine rotifer</name>
    <name type="synonym">Brachionus muelleri</name>
    <dbReference type="NCBI Taxonomy" id="10195"/>
    <lineage>
        <taxon>Eukaryota</taxon>
        <taxon>Metazoa</taxon>
        <taxon>Spiralia</taxon>
        <taxon>Gnathifera</taxon>
        <taxon>Rotifera</taxon>
        <taxon>Eurotatoria</taxon>
        <taxon>Monogononta</taxon>
        <taxon>Pseudotrocha</taxon>
        <taxon>Ploima</taxon>
        <taxon>Brachionidae</taxon>
        <taxon>Brachionus</taxon>
    </lineage>
</organism>
<dbReference type="EMBL" id="REGN01000166">
    <property type="protein sequence ID" value="RNA43990.1"/>
    <property type="molecule type" value="Genomic_DNA"/>
</dbReference>
<protein>
    <submittedName>
        <fullName evidence="1">Uncharacterized protein</fullName>
    </submittedName>
</protein>
<dbReference type="Proteomes" id="UP000276133">
    <property type="component" value="Unassembled WGS sequence"/>
</dbReference>
<evidence type="ECO:0000313" key="1">
    <source>
        <dbReference type="EMBL" id="RNA43990.1"/>
    </source>
</evidence>
<reference evidence="1 2" key="1">
    <citation type="journal article" date="2018" name="Sci. Rep.">
        <title>Genomic signatures of local adaptation to the degree of environmental predictability in rotifers.</title>
        <authorList>
            <person name="Franch-Gras L."/>
            <person name="Hahn C."/>
            <person name="Garcia-Roger E.M."/>
            <person name="Carmona M.J."/>
            <person name="Serra M."/>
            <person name="Gomez A."/>
        </authorList>
    </citation>
    <scope>NUCLEOTIDE SEQUENCE [LARGE SCALE GENOMIC DNA]</scope>
    <source>
        <strain evidence="1">HYR1</strain>
    </source>
</reference>
<gene>
    <name evidence="1" type="ORF">BpHYR1_032084</name>
</gene>
<name>A0A3M7T836_BRAPC</name>
<evidence type="ECO:0000313" key="2">
    <source>
        <dbReference type="Proteomes" id="UP000276133"/>
    </source>
</evidence>
<dbReference type="AlphaFoldDB" id="A0A3M7T836"/>
<proteinExistence type="predicted"/>
<comment type="caution">
    <text evidence="1">The sequence shown here is derived from an EMBL/GenBank/DDBJ whole genome shotgun (WGS) entry which is preliminary data.</text>
</comment>
<sequence length="73" mass="8847">MEINFHLEIIQLSVFPQNVWPLEILQLIIETVKSLAFKNICYYPYDTLKFETKQKFEICFLQKLCKFSNKRID</sequence>